<dbReference type="InterPro" id="IPR051266">
    <property type="entry name" value="CLCR"/>
</dbReference>
<keyword evidence="3" id="KW-1185">Reference proteome</keyword>
<proteinExistence type="predicted"/>
<dbReference type="RefSeq" id="WP_189093463.1">
    <property type="nucleotide sequence ID" value="NZ_BMQL01000070.1"/>
</dbReference>
<feature type="domain" description="VWFA" evidence="1">
    <location>
        <begin position="47"/>
        <end position="219"/>
    </location>
</feature>
<dbReference type="PROSITE" id="PS50234">
    <property type="entry name" value="VWFA"/>
    <property type="match status" value="1"/>
</dbReference>
<protein>
    <recommendedName>
        <fullName evidence="1">VWFA domain-containing protein</fullName>
    </recommendedName>
</protein>
<evidence type="ECO:0000313" key="2">
    <source>
        <dbReference type="EMBL" id="GGR35924.1"/>
    </source>
</evidence>
<dbReference type="EMBL" id="BMQL01000070">
    <property type="protein sequence ID" value="GGR35924.1"/>
    <property type="molecule type" value="Genomic_DNA"/>
</dbReference>
<evidence type="ECO:0000259" key="1">
    <source>
        <dbReference type="PROSITE" id="PS50234"/>
    </source>
</evidence>
<dbReference type="Gene3D" id="3.40.50.410">
    <property type="entry name" value="von Willebrand factor, type A domain"/>
    <property type="match status" value="1"/>
</dbReference>
<dbReference type="AlphaFoldDB" id="A0A918FGA1"/>
<comment type="caution">
    <text evidence="2">The sequence shown here is derived from an EMBL/GenBank/DDBJ whole genome shotgun (WGS) entry which is preliminary data.</text>
</comment>
<reference evidence="2" key="2">
    <citation type="submission" date="2020-09" db="EMBL/GenBank/DDBJ databases">
        <authorList>
            <person name="Sun Q."/>
            <person name="Ohkuma M."/>
        </authorList>
    </citation>
    <scope>NUCLEOTIDE SEQUENCE</scope>
    <source>
        <strain evidence="2">JCM 31311</strain>
    </source>
</reference>
<reference evidence="2" key="1">
    <citation type="journal article" date="2014" name="Int. J. Syst. Evol. Microbiol.">
        <title>Complete genome sequence of Corynebacterium casei LMG S-19264T (=DSM 44701T), isolated from a smear-ripened cheese.</title>
        <authorList>
            <consortium name="US DOE Joint Genome Institute (JGI-PGF)"/>
            <person name="Walter F."/>
            <person name="Albersmeier A."/>
            <person name="Kalinowski J."/>
            <person name="Ruckert C."/>
        </authorList>
    </citation>
    <scope>NUCLEOTIDE SEQUENCE</scope>
    <source>
        <strain evidence="2">JCM 31311</strain>
    </source>
</reference>
<dbReference type="SUPFAM" id="SSF53300">
    <property type="entry name" value="vWA-like"/>
    <property type="match status" value="1"/>
</dbReference>
<dbReference type="InterPro" id="IPR036465">
    <property type="entry name" value="vWFA_dom_sf"/>
</dbReference>
<accession>A0A918FGA1</accession>
<dbReference type="InterPro" id="IPR002035">
    <property type="entry name" value="VWF_A"/>
</dbReference>
<dbReference type="PANTHER" id="PTHR10579:SF43">
    <property type="entry name" value="ZINC FINGER (C3HC4-TYPE RING FINGER) FAMILY PROTEIN"/>
    <property type="match status" value="1"/>
</dbReference>
<dbReference type="SMART" id="SM00327">
    <property type="entry name" value="VWA"/>
    <property type="match status" value="1"/>
</dbReference>
<dbReference type="PANTHER" id="PTHR10579">
    <property type="entry name" value="CALCIUM-ACTIVATED CHLORIDE CHANNEL REGULATOR"/>
    <property type="match status" value="1"/>
</dbReference>
<gene>
    <name evidence="2" type="ORF">GCM10008957_52170</name>
</gene>
<dbReference type="Proteomes" id="UP000603865">
    <property type="component" value="Unassembled WGS sequence"/>
</dbReference>
<name>A0A918FGA1_9DEIO</name>
<organism evidence="2 3">
    <name type="scientific">Deinococcus ruber</name>
    <dbReference type="NCBI Taxonomy" id="1848197"/>
    <lineage>
        <taxon>Bacteria</taxon>
        <taxon>Thermotogati</taxon>
        <taxon>Deinococcota</taxon>
        <taxon>Deinococci</taxon>
        <taxon>Deinococcales</taxon>
        <taxon>Deinococcaceae</taxon>
        <taxon>Deinococcus</taxon>
    </lineage>
</organism>
<dbReference type="Pfam" id="PF00092">
    <property type="entry name" value="VWA"/>
    <property type="match status" value="1"/>
</dbReference>
<evidence type="ECO:0000313" key="3">
    <source>
        <dbReference type="Proteomes" id="UP000603865"/>
    </source>
</evidence>
<sequence>MTQTHPLIEIRPLKPALKANGVQTVTALIRLHPAAAPQRSGGRLPLNLSLVLDRSGSMSGQPLEMAKQAIVAALRQLRPHDRVSVVSFDDTVQIEVPSTLAHDPEALIAQVQGIHSGGSTALHNGWLEGATQVAAHLSQGGLNRVILLSDGQANCGLVDPSEIARHVRGLTERGVSTTTMGFGSHYDENLLLGMATAGDGNFEHIEDARTLPTFFESELQGLTRTSGRTVSVGLEPNPQLQGEVTEVLNDLVRNSLGRYQLGNLVEGQPLNVVARVQVTVPINAASPLGVTRVRLAWTGLDGVRHSIRAQLDLPVLDAAAYDALPDDAEVAEAVSLLTMAQRKQQAIQAMDRGDRASALDFLTEVVGMAQSMPSPSPEAAASLVESTELQRLYAQGEDRLARKRALSQSYARSQSKPRKE</sequence>